<comment type="pathway">
    <text evidence="1">Carbohydrate degradation; glycolysis; D-glyceraldehyde 3-phosphate and glycerone phosphate from D-glucose: step 1/4.</text>
</comment>
<dbReference type="GO" id="GO:0006096">
    <property type="term" value="P:glycolytic process"/>
    <property type="evidence" value="ECO:0007669"/>
    <property type="project" value="UniProtKB-KW"/>
</dbReference>
<dbReference type="GO" id="GO:0001678">
    <property type="term" value="P:intracellular glucose homeostasis"/>
    <property type="evidence" value="ECO:0007669"/>
    <property type="project" value="InterPro"/>
</dbReference>
<dbReference type="GO" id="GO:0005829">
    <property type="term" value="C:cytosol"/>
    <property type="evidence" value="ECO:0007669"/>
    <property type="project" value="TreeGrafter"/>
</dbReference>
<keyword evidence="6" id="KW-0547">Nucleotide-binding</keyword>
<evidence type="ECO:0000259" key="8">
    <source>
        <dbReference type="Pfam" id="PF00349"/>
    </source>
</evidence>
<dbReference type="SUPFAM" id="SSF53067">
    <property type="entry name" value="Actin-like ATPase domain"/>
    <property type="match status" value="1"/>
</dbReference>
<feature type="domain" description="Hexokinase N-terminal" evidence="8">
    <location>
        <begin position="31"/>
        <end position="168"/>
    </location>
</feature>
<evidence type="ECO:0000256" key="5">
    <source>
        <dbReference type="ARBA" id="ARBA00047905"/>
    </source>
</evidence>
<dbReference type="GO" id="GO:0006006">
    <property type="term" value="P:glucose metabolic process"/>
    <property type="evidence" value="ECO:0007669"/>
    <property type="project" value="TreeGrafter"/>
</dbReference>
<dbReference type="Pfam" id="PF00349">
    <property type="entry name" value="Hexokinase_1"/>
    <property type="match status" value="1"/>
</dbReference>
<gene>
    <name evidence="9" type="ORF">CYMTET_31126</name>
</gene>
<dbReference type="InterPro" id="IPR043129">
    <property type="entry name" value="ATPase_NBD"/>
</dbReference>
<keyword evidence="7" id="KW-0812">Transmembrane</keyword>
<keyword evidence="3 6" id="KW-0324">Glycolysis</keyword>
<dbReference type="InterPro" id="IPR022672">
    <property type="entry name" value="Hexokinase_N"/>
</dbReference>
<keyword evidence="6" id="KW-0808">Transferase</keyword>
<dbReference type="Proteomes" id="UP001190700">
    <property type="component" value="Unassembled WGS sequence"/>
</dbReference>
<dbReference type="EC" id="2.7.1.-" evidence="6"/>
<comment type="catalytic activity">
    <reaction evidence="5">
        <text>D-fructose + ATP = D-fructose 6-phosphate + ADP + H(+)</text>
        <dbReference type="Rhea" id="RHEA:16125"/>
        <dbReference type="ChEBI" id="CHEBI:15378"/>
        <dbReference type="ChEBI" id="CHEBI:30616"/>
        <dbReference type="ChEBI" id="CHEBI:37721"/>
        <dbReference type="ChEBI" id="CHEBI:61527"/>
        <dbReference type="ChEBI" id="CHEBI:456216"/>
        <dbReference type="EC" id="2.7.1.1"/>
    </reaction>
    <physiologicalReaction direction="left-to-right" evidence="5">
        <dbReference type="Rhea" id="RHEA:16126"/>
    </physiologicalReaction>
</comment>
<dbReference type="GO" id="GO:0005524">
    <property type="term" value="F:ATP binding"/>
    <property type="evidence" value="ECO:0007669"/>
    <property type="project" value="UniProtKB-UniRule"/>
</dbReference>
<feature type="non-terminal residue" evidence="9">
    <location>
        <position position="168"/>
    </location>
</feature>
<evidence type="ECO:0000256" key="2">
    <source>
        <dbReference type="ARBA" id="ARBA00005028"/>
    </source>
</evidence>
<organism evidence="9 10">
    <name type="scientific">Cymbomonas tetramitiformis</name>
    <dbReference type="NCBI Taxonomy" id="36881"/>
    <lineage>
        <taxon>Eukaryota</taxon>
        <taxon>Viridiplantae</taxon>
        <taxon>Chlorophyta</taxon>
        <taxon>Pyramimonadophyceae</taxon>
        <taxon>Pyramimonadales</taxon>
        <taxon>Pyramimonadaceae</taxon>
        <taxon>Cymbomonas</taxon>
    </lineage>
</organism>
<feature type="transmembrane region" description="Helical" evidence="7">
    <location>
        <begin position="6"/>
        <end position="22"/>
    </location>
</feature>
<dbReference type="PRINTS" id="PR00475">
    <property type="entry name" value="HEXOKINASE"/>
</dbReference>
<evidence type="ECO:0000256" key="1">
    <source>
        <dbReference type="ARBA" id="ARBA00004888"/>
    </source>
</evidence>
<evidence type="ECO:0000313" key="9">
    <source>
        <dbReference type="EMBL" id="KAK3259892.1"/>
    </source>
</evidence>
<dbReference type="GO" id="GO:0005739">
    <property type="term" value="C:mitochondrion"/>
    <property type="evidence" value="ECO:0007669"/>
    <property type="project" value="TreeGrafter"/>
</dbReference>
<dbReference type="GO" id="GO:0005536">
    <property type="term" value="F:D-glucose binding"/>
    <property type="evidence" value="ECO:0007669"/>
    <property type="project" value="InterPro"/>
</dbReference>
<keyword evidence="6" id="KW-0418">Kinase</keyword>
<accession>A0AAE0KT80</accession>
<keyword evidence="10" id="KW-1185">Reference proteome</keyword>
<evidence type="ECO:0000256" key="7">
    <source>
        <dbReference type="SAM" id="Phobius"/>
    </source>
</evidence>
<evidence type="ECO:0000256" key="3">
    <source>
        <dbReference type="ARBA" id="ARBA00023152"/>
    </source>
</evidence>
<comment type="similarity">
    <text evidence="6">Belongs to the hexokinase family.</text>
</comment>
<evidence type="ECO:0000313" key="10">
    <source>
        <dbReference type="Proteomes" id="UP001190700"/>
    </source>
</evidence>
<dbReference type="PROSITE" id="PS51748">
    <property type="entry name" value="HEXOKINASE_2"/>
    <property type="match status" value="1"/>
</dbReference>
<evidence type="ECO:0000256" key="4">
    <source>
        <dbReference type="ARBA" id="ARBA00044613"/>
    </source>
</evidence>
<reference evidence="9 10" key="1">
    <citation type="journal article" date="2015" name="Genome Biol. Evol.">
        <title>Comparative Genomics of a Bacterivorous Green Alga Reveals Evolutionary Causalities and Consequences of Phago-Mixotrophic Mode of Nutrition.</title>
        <authorList>
            <person name="Burns J.A."/>
            <person name="Paasch A."/>
            <person name="Narechania A."/>
            <person name="Kim E."/>
        </authorList>
    </citation>
    <scope>NUCLEOTIDE SEQUENCE [LARGE SCALE GENOMIC DNA]</scope>
    <source>
        <strain evidence="9 10">PLY_AMNH</strain>
    </source>
</reference>
<dbReference type="EMBL" id="LGRX02018384">
    <property type="protein sequence ID" value="KAK3259892.1"/>
    <property type="molecule type" value="Genomic_DNA"/>
</dbReference>
<dbReference type="Gene3D" id="1.10.287.1250">
    <property type="match status" value="1"/>
</dbReference>
<evidence type="ECO:0000256" key="6">
    <source>
        <dbReference type="RuleBase" id="RU362007"/>
    </source>
</evidence>
<keyword evidence="6" id="KW-0067">ATP-binding</keyword>
<dbReference type="PANTHER" id="PTHR19443">
    <property type="entry name" value="HEXOKINASE"/>
    <property type="match status" value="1"/>
</dbReference>
<sequence>MDSIIVKAVAGLLVAGGAYLVLRKFRKSSVLSEVRESCELSLTDLKAIVEDFISQMHAGLRADKPDCGSLPMLPSFATFLPTGKETGTFFALDLGGTNFRILRVTLKGDGSRPDVKTMDMRCPPHLMTGSAEDLFAFIADCLARFIQGEPRPASPWPLGFTFSFPMRQ</sequence>
<comment type="caution">
    <text evidence="9">The sequence shown here is derived from an EMBL/GenBank/DDBJ whole genome shotgun (WGS) entry which is preliminary data.</text>
</comment>
<keyword evidence="7" id="KW-0472">Membrane</keyword>
<dbReference type="GO" id="GO:0008865">
    <property type="term" value="F:fructokinase activity"/>
    <property type="evidence" value="ECO:0007669"/>
    <property type="project" value="TreeGrafter"/>
</dbReference>
<proteinExistence type="inferred from homology"/>
<comment type="catalytic activity">
    <reaction evidence="4">
        <text>a D-hexose + ATP = a D-hexose 6-phosphate + ADP + H(+)</text>
        <dbReference type="Rhea" id="RHEA:22740"/>
        <dbReference type="ChEBI" id="CHEBI:4194"/>
        <dbReference type="ChEBI" id="CHEBI:15378"/>
        <dbReference type="ChEBI" id="CHEBI:30616"/>
        <dbReference type="ChEBI" id="CHEBI:229467"/>
        <dbReference type="ChEBI" id="CHEBI:456216"/>
        <dbReference type="EC" id="2.7.1.1"/>
    </reaction>
    <physiologicalReaction direction="left-to-right" evidence="4">
        <dbReference type="Rhea" id="RHEA:22741"/>
    </physiologicalReaction>
</comment>
<keyword evidence="7" id="KW-1133">Transmembrane helix</keyword>
<dbReference type="GO" id="GO:0004340">
    <property type="term" value="F:glucokinase activity"/>
    <property type="evidence" value="ECO:0007669"/>
    <property type="project" value="TreeGrafter"/>
</dbReference>
<dbReference type="InterPro" id="IPR001312">
    <property type="entry name" value="Hexokinase"/>
</dbReference>
<name>A0AAE0KT80_9CHLO</name>
<dbReference type="AlphaFoldDB" id="A0AAE0KT80"/>
<dbReference type="PANTHER" id="PTHR19443:SF16">
    <property type="entry name" value="HEXOKINASE TYPE 1-RELATED"/>
    <property type="match status" value="1"/>
</dbReference>
<comment type="pathway">
    <text evidence="2">Carbohydrate metabolism; hexose metabolism.</text>
</comment>
<protein>
    <recommendedName>
        <fullName evidence="6">Phosphotransferase</fullName>
        <ecNumber evidence="6">2.7.1.-</ecNumber>
    </recommendedName>
</protein>
<dbReference type="Gene3D" id="3.30.420.40">
    <property type="match status" value="1"/>
</dbReference>